<evidence type="ECO:0000256" key="9">
    <source>
        <dbReference type="PROSITE-ProRule" id="PRU00385"/>
    </source>
</evidence>
<feature type="region of interest" description="Disordered" evidence="11">
    <location>
        <begin position="330"/>
        <end position="361"/>
    </location>
</feature>
<evidence type="ECO:0000256" key="6">
    <source>
        <dbReference type="ARBA" id="ARBA00022989"/>
    </source>
</evidence>
<evidence type="ECO:0000256" key="2">
    <source>
        <dbReference type="ARBA" id="ARBA00008619"/>
    </source>
</evidence>
<evidence type="ECO:0000256" key="4">
    <source>
        <dbReference type="ARBA" id="ARBA00022692"/>
    </source>
</evidence>
<dbReference type="CDD" id="cd00176">
    <property type="entry name" value="SPEC"/>
    <property type="match status" value="4"/>
</dbReference>
<dbReference type="InterPro" id="IPR012315">
    <property type="entry name" value="KASH"/>
</dbReference>
<protein>
    <submittedName>
        <fullName evidence="14">Nesprin-1-like isoform X1</fullName>
    </submittedName>
</protein>
<accession>A0ABM1E7Y9</accession>
<feature type="region of interest" description="Disordered" evidence="11">
    <location>
        <begin position="2520"/>
        <end position="2569"/>
    </location>
</feature>
<dbReference type="Pfam" id="PF10541">
    <property type="entry name" value="KASH"/>
    <property type="match status" value="1"/>
</dbReference>
<keyword evidence="13" id="KW-1185">Reference proteome</keyword>
<dbReference type="SMART" id="SM01249">
    <property type="entry name" value="KASH"/>
    <property type="match status" value="1"/>
</dbReference>
<evidence type="ECO:0000256" key="1">
    <source>
        <dbReference type="ARBA" id="ARBA00004126"/>
    </source>
</evidence>
<evidence type="ECO:0000256" key="10">
    <source>
        <dbReference type="SAM" id="Coils"/>
    </source>
</evidence>
<feature type="compositionally biased region" description="Basic and acidic residues" evidence="11">
    <location>
        <begin position="2520"/>
        <end position="2541"/>
    </location>
</feature>
<proteinExistence type="inferred from homology"/>
<keyword evidence="4 9" id="KW-0812">Transmembrane</keyword>
<feature type="compositionally biased region" description="Polar residues" evidence="11">
    <location>
        <begin position="344"/>
        <end position="353"/>
    </location>
</feature>
<comment type="similarity">
    <text evidence="2">Belongs to the nesprin family.</text>
</comment>
<dbReference type="SMART" id="SM00150">
    <property type="entry name" value="SPEC"/>
    <property type="match status" value="12"/>
</dbReference>
<dbReference type="Gene3D" id="1.20.58.60">
    <property type="match status" value="12"/>
</dbReference>
<dbReference type="InterPro" id="IPR018159">
    <property type="entry name" value="Spectrin/alpha-actinin"/>
</dbReference>
<feature type="compositionally biased region" description="Basic residues" evidence="11">
    <location>
        <begin position="515"/>
        <end position="525"/>
    </location>
</feature>
<feature type="coiled-coil region" evidence="10">
    <location>
        <begin position="1998"/>
        <end position="2025"/>
    </location>
</feature>
<keyword evidence="8" id="KW-0539">Nucleus</keyword>
<keyword evidence="6" id="KW-1133">Transmembrane helix</keyword>
<dbReference type="RefSeq" id="XP_014668310.1">
    <property type="nucleotide sequence ID" value="XM_014812824.1"/>
</dbReference>
<dbReference type="Pfam" id="PF00435">
    <property type="entry name" value="Spectrin"/>
    <property type="match status" value="4"/>
</dbReference>
<evidence type="ECO:0000313" key="13">
    <source>
        <dbReference type="Proteomes" id="UP000695022"/>
    </source>
</evidence>
<dbReference type="PANTHER" id="PTHR14514:SF2">
    <property type="entry name" value="A-KINASE ANCHOR PROTEIN 6"/>
    <property type="match status" value="1"/>
</dbReference>
<evidence type="ECO:0000256" key="3">
    <source>
        <dbReference type="ARBA" id="ARBA00022553"/>
    </source>
</evidence>
<evidence type="ECO:0000256" key="11">
    <source>
        <dbReference type="SAM" id="MobiDB-lite"/>
    </source>
</evidence>
<feature type="domain" description="KASH" evidence="12">
    <location>
        <begin position="2980"/>
        <end position="3039"/>
    </location>
</feature>
<keyword evidence="10" id="KW-0175">Coiled coil</keyword>
<keyword evidence="3" id="KW-0597">Phosphoprotein</keyword>
<evidence type="ECO:0000256" key="7">
    <source>
        <dbReference type="ARBA" id="ARBA00023136"/>
    </source>
</evidence>
<feature type="compositionally biased region" description="Low complexity" evidence="11">
    <location>
        <begin position="530"/>
        <end position="545"/>
    </location>
</feature>
<dbReference type="PANTHER" id="PTHR14514">
    <property type="entry name" value="PKA ANCHORING PROTEIN"/>
    <property type="match status" value="1"/>
</dbReference>
<dbReference type="GeneID" id="106809660"/>
<dbReference type="PROSITE" id="PS51049">
    <property type="entry name" value="KASH"/>
    <property type="match status" value="1"/>
</dbReference>
<feature type="coiled-coil region" evidence="10">
    <location>
        <begin position="1437"/>
        <end position="1491"/>
    </location>
</feature>
<sequence length="3039" mass="344772">MHRIVIMRIVEVRQIITVYRRVAHYDDNSEAMLHRLEAVSSDLDDVKLQLETNLVTAQEAVQDLEERERIVLALTSQVEEIELWVLEVNKSMQREIPTHNDTEFLSVMLEENQVLTAVIVTRVEELSYIYSTYQQVAPAQPADAVQVMNVRLDRIREKLKLVMAARQTQETRLLLAIQEADKRTEHLRLMRTVVTQLETLEIWAAKAQTFVGKPVCKDSNTDTLNAELAETEDMQAELNRHIEEAAYLASLYQTLSTDEPDADVEAMTSRMDTVLWLLHEIETHLQGRQVELQQAIEKTGEKAKEAEAKGGFTTWVSSKLFGTVEPATAMEAGDAKRTEEHPKITTSELQLSQEEPETSEVTRTVTTETVTTTITTKEVVSPFEEEVVVITEEEPETREDVVIDAGGDTLAAKKRRRRHKKKPVVTEVTEEERPTRQDIEITTEVKELQPTSSDGEEATATVTVTTTDVRVVEETTLVTPAEESEWLPASEASGIIGVTEEQVVDFGEDVLAKKKKRKPKKKKQRPALWPTEGETATEATVTPEAKPTDRTVEEAQADAAPAEVCEYVVEEPDDTGLTHYQLMIRSVADMALVPEEPLSSSEWTPELVDAEWNSLQWNVAQTSNILDTLDEETEEMSEEGRQLFRVLRVVTTRVVVIVVQRTLVTTTITELHHCWTAARERPSDEQAQLALMQRLRHTLSIVAQYISSLEVRFLETSELSVQEQLDEHKALLDEVRDTRAELVSLQEAAPELLSTAAPHTKVVIVQLITMLSVRLERLETRIVESEAGLQQKFTQSQELQVQVSEQERLIAEMHTEVNVILMDTSLSPEEQIQLLQGVQVKLTTCEENLHHLVITDIQLSGRTNGTVTTTTVAEFRQLRTLVRTSIVTLRRTVIVRSLYMKILREYQQLLLTATRRLQPGRVRATGLDDLTSQAADNRSLMHDMEVYEAVLDAVRDRADGATVAMFASEHEQATEQTHALQSQAAQLVILMQRAVKHWEELDTRYPKAQEAVTELARRHGLLSSIHGDQNRLTALKVIKQFVEGSEYLVLTTLRTGRLLTTEVSCASLDAQLNKMDTQWAAISDSITKELKKLSETLSQHALFLQDCSQLSWWMHHTHQDLNELAEVQLKKSPLQPQDVTDALTKVMEVRQAINKQEERKDKVIASGNQLIAAHPTTASDTRNKILAVNKQWEDLVTSLPLVEKPLVSYDIEYASPRGTMQQLADWLRQVESMLTDDKSSPLMSYDHVHQLLDKYQIVKVQITSKRTVIDQVNESIVEMSLDLHGPQRMDLAEQLGNVNQHWQVVSSEVAHMLKFLEQTYISWLEVNTSLADVQGWAQHSETQLAMYKTATDSTDIQVALSEIKVIRQQVALHTTTVVTLQTSAPALYKAVPTCADHIQRTLSTLDHSLTAVDCSCGETDNELQGRLDSLNNYGQVIEQLARTLARVHLELDQTETLAGNHASLQQHLTTLQTLQENLNSEQLKNELTTAETTVTARLPDGQAKNVYLKTTKDMSNRLRVASEDVGERLERLNDILQRWVWLQSETEQRQAWLDSKQPICLQLVHAPVSDTDVTLRECQSLVTEVRSQQEAVVLLSQETKDISTNLETASRGLVLARVDTLADEQSSMSSELEGRVAALESKLDRIRHVERMMGEINLLLDRAADTASRASDANTNDKEALQAAAVTLENVLREMSDSSVTCQYLATLPESAMVPNATCRGIRELATRWTMTHQQVREAHVKLVGRLTLYNSFSELCLLWQNYAGEVENELDSPISTTKEGLTEQQKVLKNLVALAPAQEEILKSIDATGQRMLSQAAIRSAPVFKEHLATIQVQGHELLLKLAQRHLEVSRNIFFWTRYRQQLKCMQRLLLEAEDRVPQSELPAVCIQKMHGRLALIQMQQWLLEVQIPSLTSLLEAGGSVRVIGDDIGCALVTVELDDVDKRWNSLSALLIDKAKQLQCLLAQWDECNLNLEQVAAWLAEMRVPLDQDIPTTSSSLEMELRLCKDYEENLSQLSSQLAEVRIGVEVLAMSLRREDTIILQQRIALSATLLTERTSQVTDRRHGVERALSQWPMFDQRCSELMTWLDNMTRTVSNNGGLHIEDVVQKIEKDYKVAIRAKAQDCENLQQLGARLQHASTESVATDIQDKMQCVSANLHSLDTICEARLSKLRDTLQTVQELEDNMSRLRQWLAQTEHELMSPIIYQNFSQQEIRRLQIIVQEQQTDIDGHSSAIGSVLNLCEVLQKDQDACATSAEAAALQQAMKSLDKRWRNICAMSMDRRLRVEESSRGWQKIMEDHDMFNAWLTEMESKARSHETAYIEHTRVKDLLVEFEALQKNIQENYSQVEYINKQYRKLARDGATDSAGQLRALVDNVNRRYDTLLLRSVCVLRRLHRSQTVRDDEFEVRTDSLLAWLGDIDLQLTNIEHFSETEVTLKRKQIKKIQREVDERLSEVDQLDAAGLYLMQRCHGNDAVTVQGVLDELHRYLDDVLAKLASFQQTLHGQTTEQIREYEKHLQVTETETDHAITSETEPRDVRQEPQTEEEGWSILSTEKRRKEAEKEEEPEEKWDILPTIARLPDVSDNNEMRLRLAAQQDDLDGAEIYLKELQLALAQSGERISATEEQTRCKTPIGPEAERTLVGYGKLVASCRSSIDVVKHVRGKLEQEVGLSSLGESAEQAESVIERWELVRAQAADKERRLLENGKAYQRFLADLATLQVWLEEAENNQNETGERADSVHELQTLIMQHRDFLLQLDKHKQLLLSINLGSEKYADGVTPEAARLRRDLTALNQRWEAMCARARQRQRHLQRLLIHCAEFHETVHDQLVWLQSMEARVRSCEPLNLADDNGSLRRVFLEMRSVRRQLEERKPRVLSLRDTAEHLLADCDTADARDAREKLNILSNRLRFLLLVCSRYHAILKAAMDGTKSTVEDERLQRLLAAGIPLELTKQLSEAISLSDLDEILSAHERQAEEETPSPSFLSRVVRTALPLQALMLALVGLACLIPVCKEDYSCVLQNTFAQSLDPMLRYTDGAPPL</sequence>
<evidence type="ECO:0000256" key="8">
    <source>
        <dbReference type="ARBA" id="ARBA00023242"/>
    </source>
</evidence>
<evidence type="ECO:0000259" key="12">
    <source>
        <dbReference type="PROSITE" id="PS51049"/>
    </source>
</evidence>
<evidence type="ECO:0000256" key="5">
    <source>
        <dbReference type="ARBA" id="ARBA00022737"/>
    </source>
</evidence>
<dbReference type="SUPFAM" id="SSF46966">
    <property type="entry name" value="Spectrin repeat"/>
    <property type="match status" value="12"/>
</dbReference>
<keyword evidence="7 9" id="KW-0472">Membrane</keyword>
<name>A0ABM1E7Y9_PRICU</name>
<feature type="region of interest" description="Disordered" evidence="11">
    <location>
        <begin position="515"/>
        <end position="559"/>
    </location>
</feature>
<feature type="topological domain" description="Cytoplasmic" evidence="9">
    <location>
        <begin position="1"/>
        <end position="2988"/>
    </location>
</feature>
<dbReference type="InterPro" id="IPR002017">
    <property type="entry name" value="Spectrin_repeat"/>
</dbReference>
<keyword evidence="5" id="KW-0677">Repeat</keyword>
<feature type="coiled-coil region" evidence="10">
    <location>
        <begin position="721"/>
        <end position="748"/>
    </location>
</feature>
<evidence type="ECO:0000313" key="14">
    <source>
        <dbReference type="RefSeq" id="XP_014668310.1"/>
    </source>
</evidence>
<dbReference type="Proteomes" id="UP000695022">
    <property type="component" value="Unplaced"/>
</dbReference>
<comment type="subcellular location">
    <subcellularLocation>
        <location evidence="1">Nucleus membrane</location>
    </subcellularLocation>
</comment>
<feature type="compositionally biased region" description="Basic and acidic residues" evidence="11">
    <location>
        <begin position="333"/>
        <end position="343"/>
    </location>
</feature>
<gene>
    <name evidence="14" type="primary">LOC106809660</name>
</gene>
<organism evidence="13 14">
    <name type="scientific">Priapulus caudatus</name>
    <name type="common">Priapulid worm</name>
    <dbReference type="NCBI Taxonomy" id="37621"/>
    <lineage>
        <taxon>Eukaryota</taxon>
        <taxon>Metazoa</taxon>
        <taxon>Ecdysozoa</taxon>
        <taxon>Scalidophora</taxon>
        <taxon>Priapulida</taxon>
        <taxon>Priapulimorpha</taxon>
        <taxon>Priapulimorphida</taxon>
        <taxon>Priapulidae</taxon>
        <taxon>Priapulus</taxon>
    </lineage>
</organism>
<reference evidence="14" key="1">
    <citation type="submission" date="2025-08" db="UniProtKB">
        <authorList>
            <consortium name="RefSeq"/>
        </authorList>
    </citation>
    <scope>IDENTIFICATION</scope>
</reference>
<feature type="topological domain" description="Perinuclear space" evidence="9">
    <location>
        <begin position="3010"/>
        <end position="3039"/>
    </location>
</feature>